<gene>
    <name evidence="4" type="ORF">NCTC10801_01286</name>
</gene>
<dbReference type="SUPFAM" id="SSF56214">
    <property type="entry name" value="4'-phosphopantetheinyl transferase"/>
    <property type="match status" value="2"/>
</dbReference>
<dbReference type="PANTHER" id="PTHR12215:SF10">
    <property type="entry name" value="L-AMINOADIPATE-SEMIALDEHYDE DEHYDROGENASE-PHOSPHOPANTETHEINYL TRANSFERASE"/>
    <property type="match status" value="1"/>
</dbReference>
<dbReference type="Proteomes" id="UP000254649">
    <property type="component" value="Unassembled WGS sequence"/>
</dbReference>
<dbReference type="GO" id="GO:0000287">
    <property type="term" value="F:magnesium ion binding"/>
    <property type="evidence" value="ECO:0007669"/>
    <property type="project" value="InterPro"/>
</dbReference>
<protein>
    <submittedName>
        <fullName evidence="4">4'-phosphopantetheinyl transferase</fullName>
    </submittedName>
</protein>
<keyword evidence="5" id="KW-1185">Reference proteome</keyword>
<dbReference type="AlphaFoldDB" id="A0A380TRA7"/>
<accession>A0A380TRA7</accession>
<evidence type="ECO:0000256" key="2">
    <source>
        <dbReference type="ARBA" id="ARBA00022679"/>
    </source>
</evidence>
<comment type="similarity">
    <text evidence="1">Belongs to the P-Pant transferase superfamily. Gsp/Sfp/HetI/AcpT family.</text>
</comment>
<keyword evidence="2 4" id="KW-0808">Transferase</keyword>
<feature type="domain" description="4'-phosphopantetheinyl transferase" evidence="3">
    <location>
        <begin position="110"/>
        <end position="175"/>
    </location>
</feature>
<evidence type="ECO:0000313" key="4">
    <source>
        <dbReference type="EMBL" id="SUT90762.1"/>
    </source>
</evidence>
<sequence>MAAFMAWGNIQQAYTFQAIPAELLTEKLRVPPPGNGNTRVLQRYECRKLAHFLLWQLCKTAQIPTALLAQIYWTDSGRPQFPVKHIDFNMTHSGDWVAVILNVVEQGECAVGIDIEFPQKTRNFTALLAHFAQKNEIQWFEQQANSENAFYQIWCLREAVLKSQGVGIVKLNEVKHDPVGLTLKSGHCPQGELIFTNELPFYFAAFGTDESLQQLQCFQLEQGLLTPSKLQSAVKYSVNF</sequence>
<proteinExistence type="inferred from homology"/>
<name>A0A380TRA7_9PAST</name>
<dbReference type="PANTHER" id="PTHR12215">
    <property type="entry name" value="PHOSPHOPANTETHEINE TRANSFERASE"/>
    <property type="match status" value="1"/>
</dbReference>
<dbReference type="GO" id="GO:0005829">
    <property type="term" value="C:cytosol"/>
    <property type="evidence" value="ECO:0007669"/>
    <property type="project" value="TreeGrafter"/>
</dbReference>
<evidence type="ECO:0000256" key="1">
    <source>
        <dbReference type="ARBA" id="ARBA00010990"/>
    </source>
</evidence>
<reference evidence="4 5" key="1">
    <citation type="submission" date="2018-06" db="EMBL/GenBank/DDBJ databases">
        <authorList>
            <consortium name="Pathogen Informatics"/>
            <person name="Doyle S."/>
        </authorList>
    </citation>
    <scope>NUCLEOTIDE SEQUENCE [LARGE SCALE GENOMIC DNA]</scope>
    <source>
        <strain evidence="4 5">NCTC10801</strain>
    </source>
</reference>
<dbReference type="InterPro" id="IPR050559">
    <property type="entry name" value="P-Pant_transferase_sf"/>
</dbReference>
<dbReference type="GO" id="GO:0019878">
    <property type="term" value="P:lysine biosynthetic process via aminoadipic acid"/>
    <property type="evidence" value="ECO:0007669"/>
    <property type="project" value="TreeGrafter"/>
</dbReference>
<dbReference type="Gene3D" id="3.90.470.20">
    <property type="entry name" value="4'-phosphopantetheinyl transferase domain"/>
    <property type="match status" value="1"/>
</dbReference>
<dbReference type="EMBL" id="UFRQ01000003">
    <property type="protein sequence ID" value="SUT90762.1"/>
    <property type="molecule type" value="Genomic_DNA"/>
</dbReference>
<dbReference type="GO" id="GO:0008897">
    <property type="term" value="F:holo-[acyl-carrier-protein] synthase activity"/>
    <property type="evidence" value="ECO:0007669"/>
    <property type="project" value="InterPro"/>
</dbReference>
<evidence type="ECO:0000259" key="3">
    <source>
        <dbReference type="Pfam" id="PF01648"/>
    </source>
</evidence>
<dbReference type="InterPro" id="IPR037143">
    <property type="entry name" value="4-PPantetheinyl_Trfase_dom_sf"/>
</dbReference>
<evidence type="ECO:0000313" key="5">
    <source>
        <dbReference type="Proteomes" id="UP000254649"/>
    </source>
</evidence>
<dbReference type="Pfam" id="PF01648">
    <property type="entry name" value="ACPS"/>
    <property type="match status" value="1"/>
</dbReference>
<dbReference type="InterPro" id="IPR008278">
    <property type="entry name" value="4-PPantetheinyl_Trfase_dom"/>
</dbReference>
<dbReference type="OrthoDB" id="9808281at2"/>
<organism evidence="4 5">
    <name type="scientific">[Actinobacillus] rossii</name>
    <dbReference type="NCBI Taxonomy" id="123820"/>
    <lineage>
        <taxon>Bacteria</taxon>
        <taxon>Pseudomonadati</taxon>
        <taxon>Pseudomonadota</taxon>
        <taxon>Gammaproteobacteria</taxon>
        <taxon>Pasteurellales</taxon>
        <taxon>Pasteurellaceae</taxon>
    </lineage>
</organism>